<dbReference type="Proteomes" id="UP000430508">
    <property type="component" value="Chromosome"/>
</dbReference>
<accession>A0A857DE63</accession>
<dbReference type="EMBL" id="CP046996">
    <property type="protein sequence ID" value="QGZ99539.1"/>
    <property type="molecule type" value="Genomic_DNA"/>
</dbReference>
<name>A0A857DE63_9FIRM</name>
<evidence type="ECO:0000313" key="1">
    <source>
        <dbReference type="EMBL" id="QGZ99539.1"/>
    </source>
</evidence>
<proteinExistence type="predicted"/>
<evidence type="ECO:0000313" key="2">
    <source>
        <dbReference type="Proteomes" id="UP000430508"/>
    </source>
</evidence>
<dbReference type="RefSeq" id="WP_025205121.1">
    <property type="nucleotide sequence ID" value="NZ_CP046996.1"/>
</dbReference>
<reference evidence="1 2" key="1">
    <citation type="submission" date="2019-12" db="EMBL/GenBank/DDBJ databases">
        <title>Sequence classification of anaerobic respiratory reductive dehalogenases: First we see many, then we see few.</title>
        <authorList>
            <person name="Molenda O."/>
            <person name="Puentes Jacome L.A."/>
            <person name="Cao X."/>
            <person name="Nesbo C.L."/>
            <person name="Tang S."/>
            <person name="Morson N."/>
            <person name="Patron J."/>
            <person name="Lomheim L."/>
            <person name="Wishart D.S."/>
            <person name="Edwards E.A."/>
        </authorList>
    </citation>
    <scope>NUCLEOTIDE SEQUENCE [LARGE SCALE GENOMIC DNA]</scope>
    <source>
        <strain evidence="1 2">12DCA</strain>
    </source>
</reference>
<protein>
    <submittedName>
        <fullName evidence="1">Uncharacterized protein</fullName>
    </submittedName>
</protein>
<organism evidence="1 2">
    <name type="scientific">Dehalobacter restrictus</name>
    <dbReference type="NCBI Taxonomy" id="55583"/>
    <lineage>
        <taxon>Bacteria</taxon>
        <taxon>Bacillati</taxon>
        <taxon>Bacillota</taxon>
        <taxon>Clostridia</taxon>
        <taxon>Eubacteriales</taxon>
        <taxon>Desulfitobacteriaceae</taxon>
        <taxon>Dehalobacter</taxon>
    </lineage>
</organism>
<sequence>MDDKKRMVDTYEVKHAVCIGDKEILFMEDGKKPYPYLVCNCTWDNPLGVNQYSDAVVSADYLEMMAEFASRVTAQIEAVKAERAKISVSLGPFTLEHCVPDDTGESIQDKVAVIRQECLRPEYRTADKQLVLVTGGFGSQGKARGRAVYVVNLYSSKESRWNRGDILGVVKPECMPDWVKERLQQIESERQVKHRKQEQVR</sequence>
<gene>
    <name evidence="1" type="ORF">GQ588_02165</name>
</gene>
<dbReference type="AlphaFoldDB" id="A0A857DE63"/>